<dbReference type="PANTHER" id="PTHR33755">
    <property type="entry name" value="TOXIN PARE1-RELATED"/>
    <property type="match status" value="1"/>
</dbReference>
<dbReference type="InterPro" id="IPR051803">
    <property type="entry name" value="TA_system_RelE-like_toxin"/>
</dbReference>
<organism evidence="3 4">
    <name type="scientific">Arsukibacterium tuosuense</name>
    <dbReference type="NCBI Taxonomy" id="1323745"/>
    <lineage>
        <taxon>Bacteria</taxon>
        <taxon>Pseudomonadati</taxon>
        <taxon>Pseudomonadota</taxon>
        <taxon>Gammaproteobacteria</taxon>
        <taxon>Chromatiales</taxon>
        <taxon>Chromatiaceae</taxon>
        <taxon>Arsukibacterium</taxon>
    </lineage>
</organism>
<evidence type="ECO:0000313" key="4">
    <source>
        <dbReference type="Proteomes" id="UP000219353"/>
    </source>
</evidence>
<reference evidence="4" key="1">
    <citation type="submission" date="2017-09" db="EMBL/GenBank/DDBJ databases">
        <authorList>
            <person name="Varghese N."/>
            <person name="Submissions S."/>
        </authorList>
    </citation>
    <scope>NUCLEOTIDE SEQUENCE [LARGE SCALE GENOMIC DNA]</scope>
    <source>
        <strain evidence="4">CGMCC 1.12461</strain>
    </source>
</reference>
<dbReference type="PANTHER" id="PTHR33755:SF5">
    <property type="entry name" value="TYPE II TOXIN-ANTITOXIN SYSTEM RELE_PARE FAMILY TOXIN"/>
    <property type="match status" value="1"/>
</dbReference>
<protein>
    <submittedName>
        <fullName evidence="3">Plasmid stabilization system protein ParE</fullName>
    </submittedName>
</protein>
<keyword evidence="4" id="KW-1185">Reference proteome</keyword>
<dbReference type="OrthoDB" id="9798046at2"/>
<keyword evidence="2" id="KW-1277">Toxin-antitoxin system</keyword>
<name>A0A285INL1_9GAMM</name>
<accession>A0A285INL1</accession>
<dbReference type="RefSeq" id="WP_097110717.1">
    <property type="nucleotide sequence ID" value="NZ_OBEB01000002.1"/>
</dbReference>
<dbReference type="InterPro" id="IPR035093">
    <property type="entry name" value="RelE/ParE_toxin_dom_sf"/>
</dbReference>
<comment type="similarity">
    <text evidence="1">Belongs to the RelE toxin family.</text>
</comment>
<sequence length="99" mass="11630">MKLVIARSALNDLLDIKAYYTEQGVPEDGQRFVNTILEKAQKLTDQPDSGRKVPEFYQQQIRELIYPPFRIIYLRHASVVSLVRVWRSERLLLLPEDET</sequence>
<evidence type="ECO:0000313" key="3">
    <source>
        <dbReference type="EMBL" id="SNY49534.1"/>
    </source>
</evidence>
<dbReference type="AlphaFoldDB" id="A0A285INL1"/>
<evidence type="ECO:0000256" key="1">
    <source>
        <dbReference type="ARBA" id="ARBA00006226"/>
    </source>
</evidence>
<dbReference type="Proteomes" id="UP000219353">
    <property type="component" value="Unassembled WGS sequence"/>
</dbReference>
<dbReference type="InterPro" id="IPR007712">
    <property type="entry name" value="RelE/ParE_toxin"/>
</dbReference>
<proteinExistence type="inferred from homology"/>
<dbReference type="Gene3D" id="3.30.2310.20">
    <property type="entry name" value="RelE-like"/>
    <property type="match status" value="1"/>
</dbReference>
<gene>
    <name evidence="3" type="ORF">SAMN06297280_1453</name>
</gene>
<dbReference type="Pfam" id="PF05016">
    <property type="entry name" value="ParE_toxin"/>
    <property type="match status" value="1"/>
</dbReference>
<dbReference type="EMBL" id="OBEB01000002">
    <property type="protein sequence ID" value="SNY49534.1"/>
    <property type="molecule type" value="Genomic_DNA"/>
</dbReference>
<evidence type="ECO:0000256" key="2">
    <source>
        <dbReference type="ARBA" id="ARBA00022649"/>
    </source>
</evidence>